<dbReference type="EMBL" id="CP003929">
    <property type="protein sequence ID" value="AGB39240.1"/>
    <property type="molecule type" value="Genomic_DNA"/>
</dbReference>
<dbReference type="SMART" id="SM00382">
    <property type="entry name" value="AAA"/>
    <property type="match status" value="1"/>
</dbReference>
<dbReference type="PROSITE" id="PS00211">
    <property type="entry name" value="ABC_TRANSPORTER_1"/>
    <property type="match status" value="1"/>
</dbReference>
<dbReference type="InterPro" id="IPR050319">
    <property type="entry name" value="ABC_transp_ATP-bind"/>
</dbReference>
<keyword evidence="2" id="KW-0813">Transport</keyword>
<dbReference type="PANTHER" id="PTHR43776">
    <property type="entry name" value="TRANSPORT ATP-BINDING PROTEIN"/>
    <property type="match status" value="1"/>
</dbReference>
<dbReference type="GO" id="GO:0015833">
    <property type="term" value="P:peptide transport"/>
    <property type="evidence" value="ECO:0007669"/>
    <property type="project" value="InterPro"/>
</dbReference>
<evidence type="ECO:0000313" key="8">
    <source>
        <dbReference type="Proteomes" id="UP000010878"/>
    </source>
</evidence>
<feature type="domain" description="ABC transporter" evidence="6">
    <location>
        <begin position="8"/>
        <end position="358"/>
    </location>
</feature>
<dbReference type="GO" id="GO:0005524">
    <property type="term" value="F:ATP binding"/>
    <property type="evidence" value="ECO:0007669"/>
    <property type="project" value="UniProtKB-KW"/>
</dbReference>
<evidence type="ECO:0000259" key="6">
    <source>
        <dbReference type="PROSITE" id="PS50893"/>
    </source>
</evidence>
<evidence type="ECO:0000256" key="1">
    <source>
        <dbReference type="ARBA" id="ARBA00005417"/>
    </source>
</evidence>
<gene>
    <name evidence="7" type="ORF">Natoc_3514</name>
</gene>
<dbReference type="RefSeq" id="WP_015322674.1">
    <property type="nucleotide sequence ID" value="NC_019974.1"/>
</dbReference>
<dbReference type="PROSITE" id="PS50893">
    <property type="entry name" value="ABC_TRANSPORTER_2"/>
    <property type="match status" value="1"/>
</dbReference>
<dbReference type="GeneID" id="14402200"/>
<dbReference type="Proteomes" id="UP000010878">
    <property type="component" value="Chromosome"/>
</dbReference>
<dbReference type="HOGENOM" id="CLU_000604_1_23_2"/>
<dbReference type="Pfam" id="PF08352">
    <property type="entry name" value="oligo_HPY"/>
    <property type="match status" value="1"/>
</dbReference>
<dbReference type="GO" id="GO:0055085">
    <property type="term" value="P:transmembrane transport"/>
    <property type="evidence" value="ECO:0007669"/>
    <property type="project" value="UniProtKB-ARBA"/>
</dbReference>
<accession>L0K3W1</accession>
<dbReference type="PANTHER" id="PTHR43776:SF7">
    <property type="entry name" value="D,D-DIPEPTIDE TRANSPORT ATP-BINDING PROTEIN DDPF-RELATED"/>
    <property type="match status" value="1"/>
</dbReference>
<dbReference type="InterPro" id="IPR027417">
    <property type="entry name" value="P-loop_NTPase"/>
</dbReference>
<evidence type="ECO:0000256" key="5">
    <source>
        <dbReference type="SAM" id="MobiDB-lite"/>
    </source>
</evidence>
<keyword evidence="3" id="KW-0547">Nucleotide-binding</keyword>
<keyword evidence="4 7" id="KW-0067">ATP-binding</keyword>
<dbReference type="GO" id="GO:0016887">
    <property type="term" value="F:ATP hydrolysis activity"/>
    <property type="evidence" value="ECO:0007669"/>
    <property type="project" value="InterPro"/>
</dbReference>
<sequence length="534" mass="59187">MSADEPLVRVEELQKYFWENDSVLDRLLGDDPVPVRAVDGVSFDIQPGETLGLVGESGCGKSTTGETLLRLQEPTDGEVAFDGENVYDFDSESLTEFRRNAQVVFQDPFSSLDPRMTIGGIVTQPLEIHDWPWTDPEVESRAELRTDGISADIVSVTVDDDVDKVIGPADGVATVHVTVRSSDVAGDVDPDERGVDVADGVVAEVAEELSVTVERDDGIDVRVSVGRSTKQLRRDHARNLLERVGLSVDQLDRYPHEFSGGQRQRIGIARALALEPEFIVLDEPTSALDVSVQAQVLNLLDDLQTEFDLTYLLISHDLSVIRHVCDRVAVMYLGEIIEIGPVEELFEDPKHPYTQALLDSVPRASTDERDRDRETLSGDVPSPRDPPSGCRFRTRCPKVIPPADLEIDQERYRALMTLRERVESRDISLETVGDDGQFEFEDGAVAAADADAFARALKERLLETELPARHDAIVEDALASVAVGDWEDAAERLREEYESVCERQNPALEADAHPVACHLYDEDAERREAPAPER</sequence>
<dbReference type="eggNOG" id="arCOG00184">
    <property type="taxonomic scope" value="Archaea"/>
</dbReference>
<proteinExistence type="inferred from homology"/>
<keyword evidence="8" id="KW-1185">Reference proteome</keyword>
<organism evidence="7 8">
    <name type="scientific">Natronococcus occultus SP4</name>
    <dbReference type="NCBI Taxonomy" id="694430"/>
    <lineage>
        <taxon>Archaea</taxon>
        <taxon>Methanobacteriati</taxon>
        <taxon>Methanobacteriota</taxon>
        <taxon>Stenosarchaea group</taxon>
        <taxon>Halobacteria</taxon>
        <taxon>Halobacteriales</taxon>
        <taxon>Natrialbaceae</taxon>
        <taxon>Natronococcus</taxon>
    </lineage>
</organism>
<protein>
    <submittedName>
        <fullName evidence="7">Oligopeptide/dipeptide ABC transporter, ATP-binding protein</fullName>
    </submittedName>
</protein>
<evidence type="ECO:0000256" key="3">
    <source>
        <dbReference type="ARBA" id="ARBA00022741"/>
    </source>
</evidence>
<evidence type="ECO:0000256" key="4">
    <source>
        <dbReference type="ARBA" id="ARBA00022840"/>
    </source>
</evidence>
<dbReference type="Pfam" id="PF00005">
    <property type="entry name" value="ABC_tran"/>
    <property type="match status" value="2"/>
</dbReference>
<evidence type="ECO:0000256" key="2">
    <source>
        <dbReference type="ARBA" id="ARBA00022448"/>
    </source>
</evidence>
<reference evidence="7 8" key="1">
    <citation type="submission" date="2012-11" db="EMBL/GenBank/DDBJ databases">
        <title>FINISHED of Natronococcus occultus SP4, DSM 3396.</title>
        <authorList>
            <consortium name="DOE Joint Genome Institute"/>
            <person name="Eisen J."/>
            <person name="Huntemann M."/>
            <person name="Wei C.-L."/>
            <person name="Han J."/>
            <person name="Detter J.C."/>
            <person name="Han C."/>
            <person name="Tapia R."/>
            <person name="Chen A."/>
            <person name="Kyrpides N."/>
            <person name="Mavromatis K."/>
            <person name="Markowitz V."/>
            <person name="Szeto E."/>
            <person name="Ivanova N."/>
            <person name="Mikhailova N."/>
            <person name="Ovchinnikova G."/>
            <person name="Pagani I."/>
            <person name="Pati A."/>
            <person name="Goodwin L."/>
            <person name="Nordberg H.P."/>
            <person name="Cantor M.N."/>
            <person name="Hua S.X."/>
            <person name="Woyke T."/>
            <person name="Eisen J."/>
            <person name="Klenk H.-P."/>
            <person name="Klenk H.-P."/>
        </authorList>
    </citation>
    <scope>NUCLEOTIDE SEQUENCE [LARGE SCALE GENOMIC DNA]</scope>
    <source>
        <strain evidence="7 8">SP4</strain>
    </source>
</reference>
<evidence type="ECO:0000313" key="7">
    <source>
        <dbReference type="EMBL" id="AGB39240.1"/>
    </source>
</evidence>
<dbReference type="Gene3D" id="3.40.50.300">
    <property type="entry name" value="P-loop containing nucleotide triphosphate hydrolases"/>
    <property type="match status" value="2"/>
</dbReference>
<name>L0K3W1_9EURY</name>
<feature type="region of interest" description="Disordered" evidence="5">
    <location>
        <begin position="356"/>
        <end position="392"/>
    </location>
</feature>
<dbReference type="InterPro" id="IPR003593">
    <property type="entry name" value="AAA+_ATPase"/>
</dbReference>
<dbReference type="NCBIfam" id="TIGR01727">
    <property type="entry name" value="oligo_HPY"/>
    <property type="match status" value="1"/>
</dbReference>
<dbReference type="AlphaFoldDB" id="L0K3W1"/>
<comment type="similarity">
    <text evidence="1">Belongs to the ABC transporter superfamily.</text>
</comment>
<dbReference type="InterPro" id="IPR003439">
    <property type="entry name" value="ABC_transporter-like_ATP-bd"/>
</dbReference>
<dbReference type="InterPro" id="IPR017871">
    <property type="entry name" value="ABC_transporter-like_CS"/>
</dbReference>
<feature type="compositionally biased region" description="Basic and acidic residues" evidence="5">
    <location>
        <begin position="365"/>
        <end position="376"/>
    </location>
</feature>
<dbReference type="InterPro" id="IPR013563">
    <property type="entry name" value="Oligopep_ABC_C"/>
</dbReference>
<dbReference type="OrthoDB" id="18209at2157"/>
<dbReference type="CDD" id="cd03257">
    <property type="entry name" value="ABC_NikE_OppD_transporters"/>
    <property type="match status" value="1"/>
</dbReference>
<dbReference type="KEGG" id="nou:Natoc_3514"/>
<dbReference type="STRING" id="694430.Natoc_3514"/>
<dbReference type="SUPFAM" id="SSF52540">
    <property type="entry name" value="P-loop containing nucleoside triphosphate hydrolases"/>
    <property type="match status" value="1"/>
</dbReference>